<protein>
    <submittedName>
        <fullName evidence="2">Uncharacterized protein</fullName>
    </submittedName>
</protein>
<keyword evidence="1" id="KW-1133">Transmembrane helix</keyword>
<evidence type="ECO:0000313" key="2">
    <source>
        <dbReference type="EMBL" id="KKK40244.1"/>
    </source>
</evidence>
<name>A0A0F8XDD3_9ZZZZ</name>
<reference evidence="2" key="1">
    <citation type="journal article" date="2015" name="Nature">
        <title>Complex archaea that bridge the gap between prokaryotes and eukaryotes.</title>
        <authorList>
            <person name="Spang A."/>
            <person name="Saw J.H."/>
            <person name="Jorgensen S.L."/>
            <person name="Zaremba-Niedzwiedzka K."/>
            <person name="Martijn J."/>
            <person name="Lind A.E."/>
            <person name="van Eijk R."/>
            <person name="Schleper C."/>
            <person name="Guy L."/>
            <person name="Ettema T.J."/>
        </authorList>
    </citation>
    <scope>NUCLEOTIDE SEQUENCE</scope>
</reference>
<accession>A0A0F8XDD3</accession>
<feature type="transmembrane region" description="Helical" evidence="1">
    <location>
        <begin position="12"/>
        <end position="32"/>
    </location>
</feature>
<proteinExistence type="predicted"/>
<organism evidence="2">
    <name type="scientific">marine sediment metagenome</name>
    <dbReference type="NCBI Taxonomy" id="412755"/>
    <lineage>
        <taxon>unclassified sequences</taxon>
        <taxon>metagenomes</taxon>
        <taxon>ecological metagenomes</taxon>
    </lineage>
</organism>
<gene>
    <name evidence="2" type="ORF">LCGC14_3119260</name>
</gene>
<keyword evidence="1" id="KW-0812">Transmembrane</keyword>
<feature type="non-terminal residue" evidence="2">
    <location>
        <position position="48"/>
    </location>
</feature>
<dbReference type="AlphaFoldDB" id="A0A0F8XDD3"/>
<evidence type="ECO:0000256" key="1">
    <source>
        <dbReference type="SAM" id="Phobius"/>
    </source>
</evidence>
<comment type="caution">
    <text evidence="2">The sequence shown here is derived from an EMBL/GenBank/DDBJ whole genome shotgun (WGS) entry which is preliminary data.</text>
</comment>
<keyword evidence="1" id="KW-0472">Membrane</keyword>
<sequence length="48" mass="5441">MDSKPFSGTKSIKVIVMFIFFSVFLVGSISAFEFDNVKTFNETDRSLI</sequence>
<dbReference type="EMBL" id="LAZR01070491">
    <property type="protein sequence ID" value="KKK40244.1"/>
    <property type="molecule type" value="Genomic_DNA"/>
</dbReference>